<feature type="domain" description="DinB-like" evidence="1">
    <location>
        <begin position="9"/>
        <end position="143"/>
    </location>
</feature>
<dbReference type="Proteomes" id="UP000245449">
    <property type="component" value="Unassembled WGS sequence"/>
</dbReference>
<dbReference type="Gene3D" id="1.20.120.450">
    <property type="entry name" value="dinb family like domain"/>
    <property type="match status" value="1"/>
</dbReference>
<sequence>MNQTLEITKTSRKILSQFLENYTLEQLNKIPEGYSNNIIWNIGHIVVVQQMLVYKLSGLPMMISDEMVEKYRKGTKPEQDATQFDVNEIKSLLFETVNQTELDYNNKVFKNYSEYPTSTGFVLKTAVDALSFNYFHEALHIGILMSIRKFI</sequence>
<dbReference type="SUPFAM" id="SSF109854">
    <property type="entry name" value="DinB/YfiT-like putative metalloenzymes"/>
    <property type="match status" value="1"/>
</dbReference>
<dbReference type="Pfam" id="PF12867">
    <property type="entry name" value="DinB_2"/>
    <property type="match status" value="1"/>
</dbReference>
<dbReference type="InterPro" id="IPR034660">
    <property type="entry name" value="DinB/YfiT-like"/>
</dbReference>
<comment type="caution">
    <text evidence="2">The sequence shown here is derived from an EMBL/GenBank/DDBJ whole genome shotgun (WGS) entry which is preliminary data.</text>
</comment>
<dbReference type="OrthoDB" id="4295522at2"/>
<evidence type="ECO:0000313" key="3">
    <source>
        <dbReference type="Proteomes" id="UP000245449"/>
    </source>
</evidence>
<dbReference type="RefSeq" id="WP_116725581.1">
    <property type="nucleotide sequence ID" value="NZ_QCZI01000016.1"/>
</dbReference>
<evidence type="ECO:0000259" key="1">
    <source>
        <dbReference type="Pfam" id="PF12867"/>
    </source>
</evidence>
<reference evidence="2 3" key="1">
    <citation type="submission" date="2018-04" db="EMBL/GenBank/DDBJ databases">
        <title>Flavobacterium sp. nov., isolated from glacier ice.</title>
        <authorList>
            <person name="Liu Q."/>
            <person name="Xin Y.-H."/>
        </authorList>
    </citation>
    <scope>NUCLEOTIDE SEQUENCE [LARGE SCALE GENOMIC DNA]</scope>
    <source>
        <strain evidence="2 3">RB1R5</strain>
    </source>
</reference>
<evidence type="ECO:0000313" key="2">
    <source>
        <dbReference type="EMBL" id="PWA04305.1"/>
    </source>
</evidence>
<dbReference type="EMBL" id="QCZI01000016">
    <property type="protein sequence ID" value="PWA04305.1"/>
    <property type="molecule type" value="Genomic_DNA"/>
</dbReference>
<keyword evidence="3" id="KW-1185">Reference proteome</keyword>
<proteinExistence type="predicted"/>
<gene>
    <name evidence="2" type="ORF">DB895_11850</name>
</gene>
<protein>
    <submittedName>
        <fullName evidence="2">DinB family protein</fullName>
    </submittedName>
</protein>
<organism evidence="2 3">
    <name type="scientific">Flavobacterium psychrotolerans</name>
    <dbReference type="NCBI Taxonomy" id="2169410"/>
    <lineage>
        <taxon>Bacteria</taxon>
        <taxon>Pseudomonadati</taxon>
        <taxon>Bacteroidota</taxon>
        <taxon>Flavobacteriia</taxon>
        <taxon>Flavobacteriales</taxon>
        <taxon>Flavobacteriaceae</taxon>
        <taxon>Flavobacterium</taxon>
    </lineage>
</organism>
<accession>A0A2U1JH10</accession>
<dbReference type="InterPro" id="IPR024775">
    <property type="entry name" value="DinB-like"/>
</dbReference>
<dbReference type="AlphaFoldDB" id="A0A2U1JH10"/>
<name>A0A2U1JH10_9FLAO</name>